<dbReference type="SUPFAM" id="SSF53474">
    <property type="entry name" value="alpha/beta-Hydrolases"/>
    <property type="match status" value="1"/>
</dbReference>
<reference evidence="10" key="2">
    <citation type="submission" date="2014-03" db="EMBL/GenBank/DDBJ databases">
        <title>The whipworm genome and dual-species transcriptomics of an intimate host-pathogen interaction.</title>
        <authorList>
            <person name="Foth B.J."/>
            <person name="Tsai I.J."/>
            <person name="Reid A.J."/>
            <person name="Bancroft A.J."/>
            <person name="Nichol S."/>
            <person name="Tracey A."/>
            <person name="Holroyd N."/>
            <person name="Cotton J.A."/>
            <person name="Stanley E.J."/>
            <person name="Zarowiecki M."/>
            <person name="Liu J.Z."/>
            <person name="Huckvale T."/>
            <person name="Cooper P.J."/>
            <person name="Grencis R.K."/>
            <person name="Berriman M."/>
        </authorList>
    </citation>
    <scope>NUCLEOTIDE SEQUENCE [LARGE SCALE GENOMIC DNA]</scope>
</reference>
<sequence>MSSDKLTYPVARRDEKISDDFHGITIKDPYRWLEDSKSEETKNYVQELNKVSFSYLEQYPYRDSIKQRLNEIEDYEKVGVYSKEGKRYFYKMNKGLQNQSVLYMTEDWKVPGTPFLDPNALAPDGTIANRLLSFSRDGSILAYGMSENGSDVINVQFKMVEDGKILEDKLENLLYTTVAWEPFGRGVFYTMYPDDRSVPADCFANKGEYHSVYYHTLGTPQRNDVLCFDVPEDPDALIEVEVSEDGELLICTVTKGCASKNQIFYGRLSQCRDSPGSVRVLPLFTELDGKYEFCGVYKNKLLFVVTVDSPKGRLVLVNAAHPSKENFTILLAEERKMVLKWAKIINSEYVFVCYLRGTHHIVQVFQMEGMVFMSCLLLPQCTVVGFTGKSYESEVFLKYTSFLNAGVILHYDLSKPKFFWSTTEVHRSESIQIPPSEFEVTRQLCTSWDGAEIPLTIIESAKAASSERRQMAPAILYGYGGFGISMLPNFNTLRLAFVKGFEGVFAVANVRGGGEFGSKWHDDGKLTKKQNVFHDFLAAARCLCNQGYTCPEKLCIMGGSNGGLLVATCANQHPDMFRCVISQVGLFDMLRFNKFTIGQAWTTEYGDPRNPSDFANLIQYSPLHNVRPPKKDKQLPATLLLTAENDDRVVPCHSLKYVAEIYHCIEGCAHQVNPILAKIDSKTGHSIGKPVNKHVEENVDILCFIGKVMNLKWGF</sequence>
<dbReference type="GO" id="GO:0005829">
    <property type="term" value="C:cytosol"/>
    <property type="evidence" value="ECO:0007669"/>
    <property type="project" value="TreeGrafter"/>
</dbReference>
<comment type="catalytic activity">
    <reaction evidence="1">
        <text>Hydrolysis of Pro-|-Xaa &gt;&gt; Ala-|-Xaa in oligopeptides.</text>
        <dbReference type="EC" id="3.4.21.26"/>
    </reaction>
</comment>
<dbReference type="Pfam" id="PF02897">
    <property type="entry name" value="Peptidase_S9_N"/>
    <property type="match status" value="1"/>
</dbReference>
<evidence type="ECO:0000313" key="11">
    <source>
        <dbReference type="Proteomes" id="UP000030665"/>
    </source>
</evidence>
<dbReference type="InterPro" id="IPR029058">
    <property type="entry name" value="AB_hydrolase_fold"/>
</dbReference>
<dbReference type="STRING" id="36087.A0A077Z1E8"/>
<protein>
    <recommendedName>
        <fullName evidence="3 7">Prolyl endopeptidase</fullName>
        <ecNumber evidence="7">3.4.21.-</ecNumber>
    </recommendedName>
</protein>
<dbReference type="GO" id="GO:0004252">
    <property type="term" value="F:serine-type endopeptidase activity"/>
    <property type="evidence" value="ECO:0007669"/>
    <property type="project" value="UniProtKB-UniRule"/>
</dbReference>
<dbReference type="InterPro" id="IPR051167">
    <property type="entry name" value="Prolyl_oligopep/macrocyclase"/>
</dbReference>
<feature type="domain" description="Peptidase S9A N-terminal" evidence="9">
    <location>
        <begin position="9"/>
        <end position="417"/>
    </location>
</feature>
<dbReference type="InterPro" id="IPR001375">
    <property type="entry name" value="Peptidase_S9_cat"/>
</dbReference>
<accession>A0A077Z1E8</accession>
<dbReference type="GO" id="GO:0070012">
    <property type="term" value="F:oligopeptidase activity"/>
    <property type="evidence" value="ECO:0007669"/>
    <property type="project" value="TreeGrafter"/>
</dbReference>
<dbReference type="SUPFAM" id="SSF50993">
    <property type="entry name" value="Peptidase/esterase 'gauge' domain"/>
    <property type="match status" value="1"/>
</dbReference>
<organism evidence="10 11">
    <name type="scientific">Trichuris trichiura</name>
    <name type="common">Whipworm</name>
    <name type="synonym">Trichocephalus trichiurus</name>
    <dbReference type="NCBI Taxonomy" id="36087"/>
    <lineage>
        <taxon>Eukaryota</taxon>
        <taxon>Metazoa</taxon>
        <taxon>Ecdysozoa</taxon>
        <taxon>Nematoda</taxon>
        <taxon>Enoplea</taxon>
        <taxon>Dorylaimia</taxon>
        <taxon>Trichinellida</taxon>
        <taxon>Trichuridae</taxon>
        <taxon>Trichuris</taxon>
    </lineage>
</organism>
<evidence type="ECO:0000256" key="7">
    <source>
        <dbReference type="RuleBase" id="RU368024"/>
    </source>
</evidence>
<evidence type="ECO:0000259" key="8">
    <source>
        <dbReference type="Pfam" id="PF00326"/>
    </source>
</evidence>
<evidence type="ECO:0000256" key="3">
    <source>
        <dbReference type="ARBA" id="ARBA00016310"/>
    </source>
</evidence>
<gene>
    <name evidence="10" type="ORF">TTRE_0000201601</name>
</gene>
<dbReference type="EC" id="3.4.21.-" evidence="7"/>
<evidence type="ECO:0000256" key="5">
    <source>
        <dbReference type="ARBA" id="ARBA00022801"/>
    </source>
</evidence>
<dbReference type="PROSITE" id="PS00708">
    <property type="entry name" value="PRO_ENDOPEP_SER"/>
    <property type="match status" value="1"/>
</dbReference>
<name>A0A077Z1E8_TRITR</name>
<comment type="similarity">
    <text evidence="2 7">Belongs to the peptidase S9A family.</text>
</comment>
<reference evidence="10" key="1">
    <citation type="submission" date="2014-01" db="EMBL/GenBank/DDBJ databases">
        <authorList>
            <person name="Aslett M."/>
        </authorList>
    </citation>
    <scope>NUCLEOTIDE SEQUENCE</scope>
</reference>
<evidence type="ECO:0000256" key="2">
    <source>
        <dbReference type="ARBA" id="ARBA00005228"/>
    </source>
</evidence>
<proteinExistence type="inferred from homology"/>
<dbReference type="GO" id="GO:0006508">
    <property type="term" value="P:proteolysis"/>
    <property type="evidence" value="ECO:0007669"/>
    <property type="project" value="UniProtKB-KW"/>
</dbReference>
<dbReference type="Pfam" id="PF00326">
    <property type="entry name" value="Peptidase_S9"/>
    <property type="match status" value="1"/>
</dbReference>
<dbReference type="Gene3D" id="2.130.10.120">
    <property type="entry name" value="Prolyl oligopeptidase, N-terminal domain"/>
    <property type="match status" value="1"/>
</dbReference>
<dbReference type="InterPro" id="IPR002470">
    <property type="entry name" value="Peptidase_S9A"/>
</dbReference>
<keyword evidence="6 7" id="KW-0720">Serine protease</keyword>
<evidence type="ECO:0000313" key="10">
    <source>
        <dbReference type="EMBL" id="CDW53749.1"/>
    </source>
</evidence>
<evidence type="ECO:0000256" key="6">
    <source>
        <dbReference type="ARBA" id="ARBA00022825"/>
    </source>
</evidence>
<evidence type="ECO:0000256" key="4">
    <source>
        <dbReference type="ARBA" id="ARBA00022670"/>
    </source>
</evidence>
<keyword evidence="5 7" id="KW-0378">Hydrolase</keyword>
<dbReference type="InterPro" id="IPR002471">
    <property type="entry name" value="Pept_S9_AS"/>
</dbReference>
<evidence type="ECO:0000256" key="1">
    <source>
        <dbReference type="ARBA" id="ARBA00001070"/>
    </source>
</evidence>
<dbReference type="FunFam" id="3.40.50.1820:FF:000005">
    <property type="entry name" value="Prolyl endopeptidase"/>
    <property type="match status" value="1"/>
</dbReference>
<dbReference type="PANTHER" id="PTHR42881">
    <property type="entry name" value="PROLYL ENDOPEPTIDASE"/>
    <property type="match status" value="1"/>
</dbReference>
<dbReference type="OrthoDB" id="248387at2759"/>
<dbReference type="AlphaFoldDB" id="A0A077Z1E8"/>
<dbReference type="EMBL" id="HG805866">
    <property type="protein sequence ID" value="CDW53749.1"/>
    <property type="molecule type" value="Genomic_DNA"/>
</dbReference>
<dbReference type="Proteomes" id="UP000030665">
    <property type="component" value="Unassembled WGS sequence"/>
</dbReference>
<keyword evidence="11" id="KW-1185">Reference proteome</keyword>
<feature type="domain" description="Peptidase S9 prolyl oligopeptidase catalytic" evidence="8">
    <location>
        <begin position="490"/>
        <end position="710"/>
    </location>
</feature>
<dbReference type="Gene3D" id="3.40.50.1820">
    <property type="entry name" value="alpha/beta hydrolase"/>
    <property type="match status" value="1"/>
</dbReference>
<keyword evidence="4 7" id="KW-0645">Protease</keyword>
<dbReference type="PRINTS" id="PR00862">
    <property type="entry name" value="PROLIGOPTASE"/>
</dbReference>
<dbReference type="InterPro" id="IPR023302">
    <property type="entry name" value="Pept_S9A_N"/>
</dbReference>
<evidence type="ECO:0000259" key="9">
    <source>
        <dbReference type="Pfam" id="PF02897"/>
    </source>
</evidence>
<dbReference type="PANTHER" id="PTHR42881:SF2">
    <property type="entry name" value="PROLYL ENDOPEPTIDASE"/>
    <property type="match status" value="1"/>
</dbReference>